<evidence type="ECO:0000313" key="2">
    <source>
        <dbReference type="EMBL" id="KAB5564226.1"/>
    </source>
</evidence>
<dbReference type="Proteomes" id="UP000326939">
    <property type="component" value="Chromosome 3"/>
</dbReference>
<name>A0A5N5NCX1_9ROSI</name>
<dbReference type="AlphaFoldDB" id="A0A5N5NCX1"/>
<evidence type="ECO:0000313" key="3">
    <source>
        <dbReference type="Proteomes" id="UP000326939"/>
    </source>
</evidence>
<feature type="region of interest" description="Disordered" evidence="1">
    <location>
        <begin position="156"/>
        <end position="190"/>
    </location>
</feature>
<evidence type="ECO:0000256" key="1">
    <source>
        <dbReference type="SAM" id="MobiDB-lite"/>
    </source>
</evidence>
<sequence length="501" mass="56470">MALYVDEEEIWKCPKHPFKRRRTGICHVCLRERLSSLCPDCANPRPCACYATAAFSSSGSSSLSSSSHRLSSAAGVGSVGRVSNLIDREPAFRRSRSLAVPFLRSKPSADQNYNSHKTLSSFWSLFKGGHGNRSTAEEVDRRHVVILKEEDESARKVNEDQERRKMMRKSRSVAVTADSRGSDVMRPTSKGGKGWFPSPIKIFKQSFSRGILCATVHAVVIIGCVIGVRSGWIENLAIGFEPPVELTQRHISYRYEQVEFTLGVLDLDLALLKDKPDPLTDKSTPEEKTLFNAWERSDRLSIMFLRMTIASNIKTSLPKPENAKDYMKAIEERFKTADKSLAGKLMADLTTIKFDGTRSMHEHVIEMTNLAAKLRNLGMTVDDSFLVQFILNSLPPQYGPFQIHYNTIKDKWAVNELANKLVQEEARLTQQGIKVAHFVQRAGHKAGIKHNLGQKRAPPRSNEANQPPKKKKKEDLNSLVTKTLWDHYANLLLWSSYESCH</sequence>
<keyword evidence="3" id="KW-1185">Reference proteome</keyword>
<feature type="region of interest" description="Disordered" evidence="1">
    <location>
        <begin position="448"/>
        <end position="475"/>
    </location>
</feature>
<proteinExistence type="predicted"/>
<organism evidence="2 3">
    <name type="scientific">Salix brachista</name>
    <dbReference type="NCBI Taxonomy" id="2182728"/>
    <lineage>
        <taxon>Eukaryota</taxon>
        <taxon>Viridiplantae</taxon>
        <taxon>Streptophyta</taxon>
        <taxon>Embryophyta</taxon>
        <taxon>Tracheophyta</taxon>
        <taxon>Spermatophyta</taxon>
        <taxon>Magnoliopsida</taxon>
        <taxon>eudicotyledons</taxon>
        <taxon>Gunneridae</taxon>
        <taxon>Pentapetalae</taxon>
        <taxon>rosids</taxon>
        <taxon>fabids</taxon>
        <taxon>Malpighiales</taxon>
        <taxon>Salicaceae</taxon>
        <taxon>Saliceae</taxon>
        <taxon>Salix</taxon>
    </lineage>
</organism>
<dbReference type="Pfam" id="PF14223">
    <property type="entry name" value="Retrotran_gag_2"/>
    <property type="match status" value="1"/>
</dbReference>
<comment type="caution">
    <text evidence="2">The sequence shown here is derived from an EMBL/GenBank/DDBJ whole genome shotgun (WGS) entry which is preliminary data.</text>
</comment>
<dbReference type="EMBL" id="VDCV01000003">
    <property type="protein sequence ID" value="KAB5564226.1"/>
    <property type="molecule type" value="Genomic_DNA"/>
</dbReference>
<dbReference type="PANTHER" id="PTHR34197">
    <property type="entry name" value="OS04G0591300 PROTEIN"/>
    <property type="match status" value="1"/>
</dbReference>
<dbReference type="PANTHER" id="PTHR34197:SF2">
    <property type="entry name" value="OS04G0591300 PROTEIN"/>
    <property type="match status" value="1"/>
</dbReference>
<protein>
    <submittedName>
        <fullName evidence="2">Uncharacterized protein</fullName>
    </submittedName>
</protein>
<accession>A0A5N5NCX1</accession>
<gene>
    <name evidence="2" type="ORF">DKX38_004280</name>
</gene>
<reference evidence="3" key="1">
    <citation type="journal article" date="2019" name="Gigascience">
        <title>De novo genome assembly of the endangered Acer yangbiense, a plant species with extremely small populations endemic to Yunnan Province, China.</title>
        <authorList>
            <person name="Yang J."/>
            <person name="Wariss H.M."/>
            <person name="Tao L."/>
            <person name="Zhang R."/>
            <person name="Yun Q."/>
            <person name="Hollingsworth P."/>
            <person name="Dao Z."/>
            <person name="Luo G."/>
            <person name="Guo H."/>
            <person name="Ma Y."/>
            <person name="Sun W."/>
        </authorList>
    </citation>
    <scope>NUCLEOTIDE SEQUENCE [LARGE SCALE GENOMIC DNA]</scope>
    <source>
        <strain evidence="3">cv. br00</strain>
    </source>
</reference>